<evidence type="ECO:0000313" key="2">
    <source>
        <dbReference type="EMBL" id="TFU03720.1"/>
    </source>
</evidence>
<feature type="transmembrane region" description="Helical" evidence="1">
    <location>
        <begin position="326"/>
        <end position="348"/>
    </location>
</feature>
<feature type="transmembrane region" description="Helical" evidence="1">
    <location>
        <begin position="181"/>
        <end position="202"/>
    </location>
</feature>
<feature type="transmembrane region" description="Helical" evidence="1">
    <location>
        <begin position="260"/>
        <end position="277"/>
    </location>
</feature>
<reference evidence="2 3" key="1">
    <citation type="submission" date="2019-02" db="EMBL/GenBank/DDBJ databases">
        <title>Polymorphobacter sp. isolated from the lake at the Tibet of China.</title>
        <authorList>
            <person name="Li A."/>
        </authorList>
    </citation>
    <scope>NUCLEOTIDE SEQUENCE [LARGE SCALE GENOMIC DNA]</scope>
    <source>
        <strain evidence="2 3">DJ1R-1</strain>
    </source>
</reference>
<feature type="transmembrane region" description="Helical" evidence="1">
    <location>
        <begin position="149"/>
        <end position="169"/>
    </location>
</feature>
<feature type="transmembrane region" description="Helical" evidence="1">
    <location>
        <begin position="427"/>
        <end position="460"/>
    </location>
</feature>
<keyword evidence="3" id="KW-1185">Reference proteome</keyword>
<dbReference type="OrthoDB" id="7556427at2"/>
<feature type="transmembrane region" description="Helical" evidence="1">
    <location>
        <begin position="21"/>
        <end position="39"/>
    </location>
</feature>
<proteinExistence type="predicted"/>
<protein>
    <submittedName>
        <fullName evidence="2">Uncharacterized protein</fullName>
    </submittedName>
</protein>
<sequence>MSATAVAQSSLLTSLKRYSRSWGLWLLLLVGPVGARFFVGRDDGSSVTIAVGNHLPVLTSAMLGVSLGIVVSTLLLPVAFLYLRANTTRRQPWQIEEVSPASRVAITLGRFGADVLVLFGVLAALNLGGWLLGWLVITVEPVSLWQISFALWLVAAPAVMGLAAIRQLFDAMPWTRRALGDFIYLWVWLASIAVPAAAQHMAPSFAANMYDFAGFVRPLVYGAPAGSDDFAVGGVDALPGRVSLDVMAGLLSPGYIPSRLAWAAIAVALAAFAGLIYRPHRPAKRRWYAALADRVTAQPAPPPANPNAQPAGAARVPLLGLLRAEFTLIGGGRLLLLLALGASIAGLAADYRHVGSATANLWLIFALTAHAGRTEPKGLRALTMTTALSPTLRRAAFVTAGLVWALAMALPGALWNADAARLPLALATGAVVALVSMALSAVSGSGFAARMLLLIVWYGYLST</sequence>
<dbReference type="Proteomes" id="UP000297737">
    <property type="component" value="Unassembled WGS sequence"/>
</dbReference>
<accession>A0A4Y9EPS9</accession>
<feature type="transmembrane region" description="Helical" evidence="1">
    <location>
        <begin position="395"/>
        <end position="415"/>
    </location>
</feature>
<organism evidence="2 3">
    <name type="scientific">Glacieibacterium arshaanense</name>
    <dbReference type="NCBI Taxonomy" id="2511025"/>
    <lineage>
        <taxon>Bacteria</taxon>
        <taxon>Pseudomonadati</taxon>
        <taxon>Pseudomonadota</taxon>
        <taxon>Alphaproteobacteria</taxon>
        <taxon>Sphingomonadales</taxon>
        <taxon>Sphingosinicellaceae</taxon>
        <taxon>Glacieibacterium</taxon>
    </lineage>
</organism>
<feature type="transmembrane region" description="Helical" evidence="1">
    <location>
        <begin position="59"/>
        <end position="83"/>
    </location>
</feature>
<keyword evidence="1" id="KW-1133">Transmembrane helix</keyword>
<evidence type="ECO:0000313" key="3">
    <source>
        <dbReference type="Proteomes" id="UP000297737"/>
    </source>
</evidence>
<evidence type="ECO:0000256" key="1">
    <source>
        <dbReference type="SAM" id="Phobius"/>
    </source>
</evidence>
<gene>
    <name evidence="2" type="ORF">EUV02_11280</name>
</gene>
<feature type="transmembrane region" description="Helical" evidence="1">
    <location>
        <begin position="115"/>
        <end position="137"/>
    </location>
</feature>
<name>A0A4Y9EPS9_9SPHN</name>
<keyword evidence="1" id="KW-0472">Membrane</keyword>
<comment type="caution">
    <text evidence="2">The sequence shown here is derived from an EMBL/GenBank/DDBJ whole genome shotgun (WGS) entry which is preliminary data.</text>
</comment>
<dbReference type="EMBL" id="SIHO01000002">
    <property type="protein sequence ID" value="TFU03720.1"/>
    <property type="molecule type" value="Genomic_DNA"/>
</dbReference>
<keyword evidence="1" id="KW-0812">Transmembrane</keyword>
<dbReference type="RefSeq" id="WP_135246312.1">
    <property type="nucleotide sequence ID" value="NZ_SIHO01000002.1"/>
</dbReference>
<dbReference type="AlphaFoldDB" id="A0A4Y9EPS9"/>